<comment type="caution">
    <text evidence="8">The sequence shown here is derived from an EMBL/GenBank/DDBJ whole genome shotgun (WGS) entry which is preliminary data.</text>
</comment>
<keyword evidence="2" id="KW-1003">Cell membrane</keyword>
<evidence type="ECO:0000256" key="5">
    <source>
        <dbReference type="ARBA" id="ARBA00023136"/>
    </source>
</evidence>
<gene>
    <name evidence="8" type="ORF">GCM10011487_40080</name>
</gene>
<organism evidence="8 9">
    <name type="scientific">Steroidobacter agaridevorans</name>
    <dbReference type="NCBI Taxonomy" id="2695856"/>
    <lineage>
        <taxon>Bacteria</taxon>
        <taxon>Pseudomonadati</taxon>
        <taxon>Pseudomonadota</taxon>
        <taxon>Gammaproteobacteria</taxon>
        <taxon>Steroidobacterales</taxon>
        <taxon>Steroidobacteraceae</taxon>
        <taxon>Steroidobacter</taxon>
    </lineage>
</organism>
<dbReference type="AlphaFoldDB" id="A0A829YGT4"/>
<evidence type="ECO:0000313" key="9">
    <source>
        <dbReference type="Proteomes" id="UP000445000"/>
    </source>
</evidence>
<accession>A0A829YGT4</accession>
<comment type="subcellular location">
    <subcellularLocation>
        <location evidence="1">Cell membrane</location>
        <topology evidence="1">Multi-pass membrane protein</topology>
    </subcellularLocation>
</comment>
<dbReference type="EMBL" id="BLJN01000004">
    <property type="protein sequence ID" value="GFE82008.1"/>
    <property type="molecule type" value="Genomic_DNA"/>
</dbReference>
<evidence type="ECO:0000256" key="2">
    <source>
        <dbReference type="ARBA" id="ARBA00022475"/>
    </source>
</evidence>
<dbReference type="GO" id="GO:0004713">
    <property type="term" value="F:protein tyrosine kinase activity"/>
    <property type="evidence" value="ECO:0007669"/>
    <property type="project" value="TreeGrafter"/>
</dbReference>
<dbReference type="InterPro" id="IPR003856">
    <property type="entry name" value="LPS_length_determ_N"/>
</dbReference>
<keyword evidence="5 6" id="KW-0472">Membrane</keyword>
<evidence type="ECO:0000256" key="3">
    <source>
        <dbReference type="ARBA" id="ARBA00022692"/>
    </source>
</evidence>
<reference evidence="9" key="1">
    <citation type="submission" date="2020-01" db="EMBL/GenBank/DDBJ databases">
        <title>'Steroidobacter agaridevorans' sp. nov., agar-degrading bacteria isolated from rhizosphere soils.</title>
        <authorList>
            <person name="Ikenaga M."/>
            <person name="Kataoka M."/>
            <person name="Murouchi A."/>
            <person name="Katsuragi S."/>
            <person name="Sakai M."/>
        </authorList>
    </citation>
    <scope>NUCLEOTIDE SEQUENCE [LARGE SCALE GENOMIC DNA]</scope>
    <source>
        <strain evidence="9">YU21-B</strain>
    </source>
</reference>
<protein>
    <submittedName>
        <fullName evidence="8">LPS biosynthesis protein</fullName>
    </submittedName>
</protein>
<dbReference type="Pfam" id="PF02706">
    <property type="entry name" value="Wzz"/>
    <property type="match status" value="1"/>
</dbReference>
<dbReference type="PANTHER" id="PTHR32309:SF13">
    <property type="entry name" value="FERRIC ENTEROBACTIN TRANSPORT PROTEIN FEPE"/>
    <property type="match status" value="1"/>
</dbReference>
<keyword evidence="3 6" id="KW-0812">Transmembrane</keyword>
<feature type="transmembrane region" description="Helical" evidence="6">
    <location>
        <begin position="268"/>
        <end position="294"/>
    </location>
</feature>
<dbReference type="PANTHER" id="PTHR32309">
    <property type="entry name" value="TYROSINE-PROTEIN KINASE"/>
    <property type="match status" value="1"/>
</dbReference>
<evidence type="ECO:0000313" key="8">
    <source>
        <dbReference type="EMBL" id="GFE82008.1"/>
    </source>
</evidence>
<dbReference type="Proteomes" id="UP000445000">
    <property type="component" value="Unassembled WGS sequence"/>
</dbReference>
<sequence length="302" mass="33205">MNATVAQAYDEEFIDIRELLARLRTRWMWILASVVVCTALTSAMAFLSTPVYRGSVVLTAADSEVAGMSGGLGSALGQLGGLASLAGISVGADGSATEEALAVLRSRQFTDAFIRDLQLMPILFPKLWDKQTGTWRTDIEAPPTPAQAYKYFDKRVRSIFRDKKTNLVTVNVDWRDRELAAQWANELVQRLNAEMRARAIERTNASVGYLETELKTTTTVATRDAINRLIETQIKQRMLANVTPEYAFRVVDKALPPDADDPIKPKKLLLLVAGPVIGLALGVVGVLILFWVYAPPRRAVGA</sequence>
<dbReference type="InterPro" id="IPR050445">
    <property type="entry name" value="Bact_polysacc_biosynth/exp"/>
</dbReference>
<keyword evidence="9" id="KW-1185">Reference proteome</keyword>
<proteinExistence type="predicted"/>
<dbReference type="GO" id="GO:0005886">
    <property type="term" value="C:plasma membrane"/>
    <property type="evidence" value="ECO:0007669"/>
    <property type="project" value="UniProtKB-SubCell"/>
</dbReference>
<evidence type="ECO:0000256" key="6">
    <source>
        <dbReference type="SAM" id="Phobius"/>
    </source>
</evidence>
<dbReference type="RefSeq" id="WP_161813690.1">
    <property type="nucleotide sequence ID" value="NZ_BLJN01000004.1"/>
</dbReference>
<keyword evidence="4 6" id="KW-1133">Transmembrane helix</keyword>
<evidence type="ECO:0000259" key="7">
    <source>
        <dbReference type="Pfam" id="PF02706"/>
    </source>
</evidence>
<evidence type="ECO:0000256" key="1">
    <source>
        <dbReference type="ARBA" id="ARBA00004651"/>
    </source>
</evidence>
<evidence type="ECO:0000256" key="4">
    <source>
        <dbReference type="ARBA" id="ARBA00022989"/>
    </source>
</evidence>
<name>A0A829YGT4_9GAMM</name>
<feature type="transmembrane region" description="Helical" evidence="6">
    <location>
        <begin position="27"/>
        <end position="47"/>
    </location>
</feature>
<feature type="domain" description="Polysaccharide chain length determinant N-terminal" evidence="7">
    <location>
        <begin position="13"/>
        <end position="117"/>
    </location>
</feature>